<sequence length="60" mass="6976">MSEESVCATFNADSKKELIDILNDEIDRLEDLLDDDEMETWEEQEAERTCLCVSQGLSRY</sequence>
<evidence type="ECO:0000313" key="2">
    <source>
        <dbReference type="EMBL" id="EJW89652.1"/>
    </source>
</evidence>
<comment type="caution">
    <text evidence="2">The sequence shown here is derived from an EMBL/GenBank/DDBJ whole genome shotgun (WGS) entry which is preliminary data.</text>
</comment>
<dbReference type="AlphaFoldDB" id="J9FJ50"/>
<evidence type="ECO:0000256" key="1">
    <source>
        <dbReference type="SAM" id="Coils"/>
    </source>
</evidence>
<proteinExistence type="predicted"/>
<reference evidence="2" key="1">
    <citation type="journal article" date="2012" name="PLoS ONE">
        <title>Gene sets for utilization of primary and secondary nutrition supplies in the distal gut of endangered iberian lynx.</title>
        <authorList>
            <person name="Alcaide M."/>
            <person name="Messina E."/>
            <person name="Richter M."/>
            <person name="Bargiela R."/>
            <person name="Peplies J."/>
            <person name="Huws S.A."/>
            <person name="Newbold C.J."/>
            <person name="Golyshin P.N."/>
            <person name="Simon M.A."/>
            <person name="Lopez G."/>
            <person name="Yakimov M.M."/>
            <person name="Ferrer M."/>
        </authorList>
    </citation>
    <scope>NUCLEOTIDE SEQUENCE</scope>
</reference>
<gene>
    <name evidence="2" type="ORF">EVA_22252</name>
</gene>
<dbReference type="EMBL" id="AMCI01009345">
    <property type="protein sequence ID" value="EJW89652.1"/>
    <property type="molecule type" value="Genomic_DNA"/>
</dbReference>
<keyword evidence="1" id="KW-0175">Coiled coil</keyword>
<feature type="coiled-coil region" evidence="1">
    <location>
        <begin position="12"/>
        <end position="39"/>
    </location>
</feature>
<protein>
    <submittedName>
        <fullName evidence="2">Uncharacterized protein</fullName>
    </submittedName>
</protein>
<organism evidence="2">
    <name type="scientific">gut metagenome</name>
    <dbReference type="NCBI Taxonomy" id="749906"/>
    <lineage>
        <taxon>unclassified sequences</taxon>
        <taxon>metagenomes</taxon>
        <taxon>organismal metagenomes</taxon>
    </lineage>
</organism>
<name>J9FJ50_9ZZZZ</name>
<accession>J9FJ50</accession>